<dbReference type="AlphaFoldDB" id="A0A840AWW5"/>
<dbReference type="PANTHER" id="PTHR32196:SF71">
    <property type="entry name" value="AUTOINDUCER 2 IMPORT SYSTEM PERMEASE PROTEIN LSRD"/>
    <property type="match status" value="1"/>
</dbReference>
<evidence type="ECO:0000256" key="10">
    <source>
        <dbReference type="ARBA" id="ARBA00039381"/>
    </source>
</evidence>
<feature type="transmembrane region" description="Helical" evidence="11">
    <location>
        <begin position="73"/>
        <end position="95"/>
    </location>
</feature>
<accession>A0A840AWW5</accession>
<evidence type="ECO:0000313" key="12">
    <source>
        <dbReference type="EMBL" id="MBB3933291.1"/>
    </source>
</evidence>
<gene>
    <name evidence="12" type="ORF">GGR25_004355</name>
</gene>
<dbReference type="InterPro" id="IPR001851">
    <property type="entry name" value="ABC_transp_permease"/>
</dbReference>
<dbReference type="RefSeq" id="WP_183400922.1">
    <property type="nucleotide sequence ID" value="NZ_JACIDS010000005.1"/>
</dbReference>
<evidence type="ECO:0000256" key="7">
    <source>
        <dbReference type="ARBA" id="ARBA00022989"/>
    </source>
</evidence>
<comment type="caution">
    <text evidence="12">The sequence shown here is derived from an EMBL/GenBank/DDBJ whole genome shotgun (WGS) entry which is preliminary data.</text>
</comment>
<sequence length="339" mass="35235">MTGSALSPRLLRSLLPALSLAALLIAIFWLQPRAMSYVGFNLMLNLAIPIALATIAQMCVITVNDLDLSIGTYVGFVACVGATLLSGGVGALPLVKDLQASGTLPTDLPWLLTTPLAGILVLALGIVVYALLGALIYWRDLPSIVVTLGMSFVWLGLSVVILPVPGGAAPGWIRSLMTLKPPFIPFPIIAAAVIAIFAHILIMRTSYGAVLRGAGGNPRAIERAGWSLLKVKVAMFALAGFFGMLAGLSLVGLTTSGDANIALRYTLLSIAGVILGGGEFVGGRISPVGAVIGAATLTLAGSFLSFLRIPPDWQIGAQGAILIIVLALRALIDHAEKRR</sequence>
<feature type="transmembrane region" description="Helical" evidence="11">
    <location>
        <begin position="12"/>
        <end position="30"/>
    </location>
</feature>
<feature type="transmembrane region" description="Helical" evidence="11">
    <location>
        <begin position="144"/>
        <end position="164"/>
    </location>
</feature>
<evidence type="ECO:0000256" key="2">
    <source>
        <dbReference type="ARBA" id="ARBA00011262"/>
    </source>
</evidence>
<feature type="transmembrane region" description="Helical" evidence="11">
    <location>
        <begin position="261"/>
        <end position="281"/>
    </location>
</feature>
<evidence type="ECO:0000256" key="3">
    <source>
        <dbReference type="ARBA" id="ARBA00022448"/>
    </source>
</evidence>
<evidence type="ECO:0000256" key="11">
    <source>
        <dbReference type="SAM" id="Phobius"/>
    </source>
</evidence>
<dbReference type="Pfam" id="PF02653">
    <property type="entry name" value="BPD_transp_2"/>
    <property type="match status" value="1"/>
</dbReference>
<protein>
    <recommendedName>
        <fullName evidence="10">Autoinducer 2 import system permease protein LsrD</fullName>
    </recommendedName>
</protein>
<dbReference type="Proteomes" id="UP000553963">
    <property type="component" value="Unassembled WGS sequence"/>
</dbReference>
<reference evidence="12 13" key="1">
    <citation type="submission" date="2020-08" db="EMBL/GenBank/DDBJ databases">
        <title>Genomic Encyclopedia of Type Strains, Phase IV (KMG-IV): sequencing the most valuable type-strain genomes for metagenomic binning, comparative biology and taxonomic classification.</title>
        <authorList>
            <person name="Goeker M."/>
        </authorList>
    </citation>
    <scope>NUCLEOTIDE SEQUENCE [LARGE SCALE GENOMIC DNA]</scope>
    <source>
        <strain evidence="12 13">DSM 25966</strain>
    </source>
</reference>
<name>A0A840AWW5_9HYPH</name>
<feature type="transmembrane region" description="Helical" evidence="11">
    <location>
        <begin position="184"/>
        <end position="202"/>
    </location>
</feature>
<dbReference type="GO" id="GO:0022857">
    <property type="term" value="F:transmembrane transporter activity"/>
    <property type="evidence" value="ECO:0007669"/>
    <property type="project" value="InterPro"/>
</dbReference>
<keyword evidence="4" id="KW-1003">Cell membrane</keyword>
<feature type="transmembrane region" description="Helical" evidence="11">
    <location>
        <begin position="233"/>
        <end position="255"/>
    </location>
</feature>
<evidence type="ECO:0000256" key="9">
    <source>
        <dbReference type="ARBA" id="ARBA00025439"/>
    </source>
</evidence>
<dbReference type="GO" id="GO:0005886">
    <property type="term" value="C:plasma membrane"/>
    <property type="evidence" value="ECO:0007669"/>
    <property type="project" value="UniProtKB-SubCell"/>
</dbReference>
<dbReference type="EMBL" id="JACIDS010000005">
    <property type="protein sequence ID" value="MBB3933291.1"/>
    <property type="molecule type" value="Genomic_DNA"/>
</dbReference>
<evidence type="ECO:0000256" key="8">
    <source>
        <dbReference type="ARBA" id="ARBA00023136"/>
    </source>
</evidence>
<evidence type="ECO:0000256" key="5">
    <source>
        <dbReference type="ARBA" id="ARBA00022519"/>
    </source>
</evidence>
<feature type="transmembrane region" description="Helical" evidence="11">
    <location>
        <begin position="288"/>
        <end position="307"/>
    </location>
</feature>
<evidence type="ECO:0000256" key="4">
    <source>
        <dbReference type="ARBA" id="ARBA00022475"/>
    </source>
</evidence>
<feature type="transmembrane region" description="Helical" evidence="11">
    <location>
        <begin position="42"/>
        <end position="61"/>
    </location>
</feature>
<comment type="function">
    <text evidence="9">Part of the ABC transporter complex LsrABCD involved in autoinducer 2 (AI-2) import. Probably responsible for the translocation of the substrate across the membrane.</text>
</comment>
<feature type="transmembrane region" description="Helical" evidence="11">
    <location>
        <begin position="313"/>
        <end position="332"/>
    </location>
</feature>
<dbReference type="PANTHER" id="PTHR32196">
    <property type="entry name" value="ABC TRANSPORTER PERMEASE PROTEIN YPHD-RELATED-RELATED"/>
    <property type="match status" value="1"/>
</dbReference>
<keyword evidence="5" id="KW-0997">Cell inner membrane</keyword>
<keyword evidence="3" id="KW-0813">Transport</keyword>
<keyword evidence="6 11" id="KW-0812">Transmembrane</keyword>
<proteinExistence type="predicted"/>
<feature type="transmembrane region" description="Helical" evidence="11">
    <location>
        <begin position="115"/>
        <end position="137"/>
    </location>
</feature>
<keyword evidence="7 11" id="KW-1133">Transmembrane helix</keyword>
<evidence type="ECO:0000256" key="6">
    <source>
        <dbReference type="ARBA" id="ARBA00022692"/>
    </source>
</evidence>
<dbReference type="CDD" id="cd06579">
    <property type="entry name" value="TM_PBP1_transp_AraH_like"/>
    <property type="match status" value="1"/>
</dbReference>
<keyword evidence="13" id="KW-1185">Reference proteome</keyword>
<comment type="subunit">
    <text evidence="2">The complex is composed of two ATP-binding proteins (LsrA), two transmembrane proteins (LsrC and LsrD) and a solute-binding protein (LsrB).</text>
</comment>
<keyword evidence="8 11" id="KW-0472">Membrane</keyword>
<organism evidence="12 13">
    <name type="scientific">Kaistia hirudinis</name>
    <dbReference type="NCBI Taxonomy" id="1293440"/>
    <lineage>
        <taxon>Bacteria</taxon>
        <taxon>Pseudomonadati</taxon>
        <taxon>Pseudomonadota</taxon>
        <taxon>Alphaproteobacteria</taxon>
        <taxon>Hyphomicrobiales</taxon>
        <taxon>Kaistiaceae</taxon>
        <taxon>Kaistia</taxon>
    </lineage>
</organism>
<evidence type="ECO:0000256" key="1">
    <source>
        <dbReference type="ARBA" id="ARBA00004651"/>
    </source>
</evidence>
<evidence type="ECO:0000313" key="13">
    <source>
        <dbReference type="Proteomes" id="UP000553963"/>
    </source>
</evidence>
<comment type="subcellular location">
    <subcellularLocation>
        <location evidence="1">Cell membrane</location>
        <topology evidence="1">Multi-pass membrane protein</topology>
    </subcellularLocation>
</comment>